<dbReference type="EMBL" id="JAUQTG010000005">
    <property type="protein sequence ID" value="MDO7856940.1"/>
    <property type="molecule type" value="Genomic_DNA"/>
</dbReference>
<dbReference type="InterPro" id="IPR011049">
    <property type="entry name" value="Serralysin-like_metalloprot_C"/>
</dbReference>
<gene>
    <name evidence="2" type="ORF">Q5E86_11380</name>
</gene>
<evidence type="ECO:0000256" key="1">
    <source>
        <dbReference type="SAM" id="Coils"/>
    </source>
</evidence>
<name>A0ABT9AS92_9GAMM</name>
<dbReference type="Proteomes" id="UP001176478">
    <property type="component" value="Unassembled WGS sequence"/>
</dbReference>
<feature type="coiled-coil region" evidence="1">
    <location>
        <begin position="6"/>
        <end position="47"/>
    </location>
</feature>
<keyword evidence="1" id="KW-0175">Coiled coil</keyword>
<protein>
    <submittedName>
        <fullName evidence="2">Uncharacterized protein</fullName>
    </submittedName>
</protein>
<dbReference type="Gene3D" id="2.150.10.10">
    <property type="entry name" value="Serralysin-like metalloprotease, C-terminal"/>
    <property type="match status" value="1"/>
</dbReference>
<organism evidence="2 3">
    <name type="scientific">Providencia huashanensis</name>
    <dbReference type="NCBI Taxonomy" id="3037798"/>
    <lineage>
        <taxon>Bacteria</taxon>
        <taxon>Pseudomonadati</taxon>
        <taxon>Pseudomonadota</taxon>
        <taxon>Gammaproteobacteria</taxon>
        <taxon>Enterobacterales</taxon>
        <taxon>Morganellaceae</taxon>
        <taxon>Providencia</taxon>
    </lineage>
</organism>
<proteinExistence type="predicted"/>
<sequence>MDSKRISALNERLINIKNKIKDINGLLKRYKNNIDEMSNNMELVKIQLEQSEHPNRVKMNKIMDEVKQKIKVRDKEQRDELKSLGEFFNKKEKNIKTFIKSTSTYKAVNFVNVGGLKRRIFDFIAVVNRDSELVEKELSSLQIELNEVSTKYPGIKGDWLEALLKPDALIGTAKPDALIGTAKPDALIGTAKPNTLIGTAKPDALIGTAKPDALIGTAKPNTLTGTAKPDALIGTAKPNTLTGTVKPNALIGTAKPDALIEMTAALEPSQEMTSSVEALVETQHKPLVFVAKHSCFGRTAWCGITHW</sequence>
<reference evidence="2" key="1">
    <citation type="submission" date="2023-07" db="EMBL/GenBank/DDBJ databases">
        <authorList>
            <person name="Yang W."/>
            <person name="Chen J."/>
            <person name="Ji P."/>
            <person name="Hu F."/>
        </authorList>
    </citation>
    <scope>NUCLEOTIDE SEQUENCE</scope>
    <source>
        <strain evidence="2">CRE-138-0111</strain>
    </source>
</reference>
<keyword evidence="3" id="KW-1185">Reference proteome</keyword>
<dbReference type="SUPFAM" id="SSF51120">
    <property type="entry name" value="beta-Roll"/>
    <property type="match status" value="1"/>
</dbReference>
<comment type="caution">
    <text evidence="2">The sequence shown here is derived from an EMBL/GenBank/DDBJ whole genome shotgun (WGS) entry which is preliminary data.</text>
</comment>
<reference evidence="2" key="2">
    <citation type="journal article" date="2024" name="Int. J. Antimicrob. Agents">
        <title>Identification of a novel Providencia species showing multi-drug-resistant in three patients with hospital-acquired infection.</title>
        <authorList>
            <person name="Yang W."/>
            <person name="Chen J."/>
            <person name="Yang F."/>
            <person name="Ji P."/>
            <person name="Shen S."/>
            <person name="Yin D."/>
            <person name="Hu F."/>
        </authorList>
    </citation>
    <scope>NUCLEOTIDE SEQUENCE</scope>
    <source>
        <strain evidence="2">CRE-138-0111</strain>
    </source>
</reference>
<accession>A0ABT9AS92</accession>
<evidence type="ECO:0000313" key="2">
    <source>
        <dbReference type="EMBL" id="MDO7856940.1"/>
    </source>
</evidence>
<evidence type="ECO:0000313" key="3">
    <source>
        <dbReference type="Proteomes" id="UP001176478"/>
    </source>
</evidence>